<keyword evidence="3" id="KW-1185">Reference proteome</keyword>
<dbReference type="InterPro" id="IPR027954">
    <property type="entry name" value="Transcobalamin-like_C"/>
</dbReference>
<proteinExistence type="predicted"/>
<name>A0A942V0P8_9FIRM</name>
<dbReference type="Gene3D" id="2.170.130.30">
    <property type="match status" value="1"/>
</dbReference>
<accession>A0A942V0P8</accession>
<dbReference type="Pfam" id="PF14478">
    <property type="entry name" value="DUF4430"/>
    <property type="match status" value="1"/>
</dbReference>
<feature type="domain" description="Transcobalamin-like C-terminal" evidence="1">
    <location>
        <begin position="74"/>
        <end position="130"/>
    </location>
</feature>
<dbReference type="EMBL" id="WSFT01000040">
    <property type="protein sequence ID" value="MBS4539037.1"/>
    <property type="molecule type" value="Genomic_DNA"/>
</dbReference>
<sequence>MNKKILIIILAVVLAGGLFVAYDTILAPKGVEGEKEVIIEVVVDKEDINETFTLNTDQEFLLGLLEEKQEKLGASFTEYDFGTMVTGMKGYEAQESEQEYFHVTVNGEDAQTGPKEIPVKDGDTYKFELKTY</sequence>
<gene>
    <name evidence="2" type="ORF">GOQ27_11230</name>
</gene>
<protein>
    <submittedName>
        <fullName evidence="2">DUF4430 domain-containing protein</fullName>
    </submittedName>
</protein>
<evidence type="ECO:0000259" key="1">
    <source>
        <dbReference type="Pfam" id="PF14478"/>
    </source>
</evidence>
<evidence type="ECO:0000313" key="3">
    <source>
        <dbReference type="Proteomes" id="UP000724672"/>
    </source>
</evidence>
<dbReference type="Proteomes" id="UP000724672">
    <property type="component" value="Unassembled WGS sequence"/>
</dbReference>
<evidence type="ECO:0000313" key="2">
    <source>
        <dbReference type="EMBL" id="MBS4539037.1"/>
    </source>
</evidence>
<dbReference type="AlphaFoldDB" id="A0A942V0P8"/>
<dbReference type="RefSeq" id="WP_203366961.1">
    <property type="nucleotide sequence ID" value="NZ_WSFT01000040.1"/>
</dbReference>
<organism evidence="2 3">
    <name type="scientific">Anaeromonas frigoriresistens</name>
    <dbReference type="NCBI Taxonomy" id="2683708"/>
    <lineage>
        <taxon>Bacteria</taxon>
        <taxon>Bacillati</taxon>
        <taxon>Bacillota</taxon>
        <taxon>Tissierellia</taxon>
        <taxon>Tissierellales</taxon>
        <taxon>Thermohalobacteraceae</taxon>
        <taxon>Anaeromonas</taxon>
    </lineage>
</organism>
<reference evidence="2" key="1">
    <citation type="submission" date="2019-12" db="EMBL/GenBank/DDBJ databases">
        <title>Clostridiaceae gen. nov. sp. nov., isolated from sediment in Xinjiang, China.</title>
        <authorList>
            <person name="Zhang R."/>
        </authorList>
    </citation>
    <scope>NUCLEOTIDE SEQUENCE</scope>
    <source>
        <strain evidence="2">D2Q-11</strain>
    </source>
</reference>
<comment type="caution">
    <text evidence="2">The sequence shown here is derived from an EMBL/GenBank/DDBJ whole genome shotgun (WGS) entry which is preliminary data.</text>
</comment>